<feature type="coiled-coil region" evidence="1">
    <location>
        <begin position="231"/>
        <end position="580"/>
    </location>
</feature>
<dbReference type="PANTHER" id="PTHR35352">
    <property type="entry name" value="COILED-COIL DOMAIN-CONTAINING PROTEIN 150"/>
    <property type="match status" value="1"/>
</dbReference>
<accession>A0A9D3T895</accession>
<dbReference type="EMBL" id="JAFDVH010000009">
    <property type="protein sequence ID" value="KAG7471013.1"/>
    <property type="molecule type" value="Genomic_DNA"/>
</dbReference>
<organism evidence="3 4">
    <name type="scientific">Megalops atlanticus</name>
    <name type="common">Tarpon</name>
    <name type="synonym">Clupea gigantea</name>
    <dbReference type="NCBI Taxonomy" id="7932"/>
    <lineage>
        <taxon>Eukaryota</taxon>
        <taxon>Metazoa</taxon>
        <taxon>Chordata</taxon>
        <taxon>Craniata</taxon>
        <taxon>Vertebrata</taxon>
        <taxon>Euteleostomi</taxon>
        <taxon>Actinopterygii</taxon>
        <taxon>Neopterygii</taxon>
        <taxon>Teleostei</taxon>
        <taxon>Elopiformes</taxon>
        <taxon>Megalopidae</taxon>
        <taxon>Megalops</taxon>
    </lineage>
</organism>
<name>A0A9D3T895_MEGAT</name>
<dbReference type="AlphaFoldDB" id="A0A9D3T895"/>
<dbReference type="PANTHER" id="PTHR35352:SF1">
    <property type="entry name" value="COILED-COIL DOMAIN-CONTAINING PROTEIN 150"/>
    <property type="match status" value="1"/>
</dbReference>
<evidence type="ECO:0000256" key="2">
    <source>
        <dbReference type="SAM" id="MobiDB-lite"/>
    </source>
</evidence>
<evidence type="ECO:0000256" key="1">
    <source>
        <dbReference type="SAM" id="Coils"/>
    </source>
</evidence>
<evidence type="ECO:0000313" key="3">
    <source>
        <dbReference type="EMBL" id="KAG7471013.1"/>
    </source>
</evidence>
<feature type="compositionally biased region" description="Basic and acidic residues" evidence="2">
    <location>
        <begin position="934"/>
        <end position="958"/>
    </location>
</feature>
<reference evidence="3" key="1">
    <citation type="submission" date="2021-01" db="EMBL/GenBank/DDBJ databases">
        <authorList>
            <person name="Zahm M."/>
            <person name="Roques C."/>
            <person name="Cabau C."/>
            <person name="Klopp C."/>
            <person name="Donnadieu C."/>
            <person name="Jouanno E."/>
            <person name="Lampietro C."/>
            <person name="Louis A."/>
            <person name="Herpin A."/>
            <person name="Echchiki A."/>
            <person name="Berthelot C."/>
            <person name="Parey E."/>
            <person name="Roest-Crollius H."/>
            <person name="Braasch I."/>
            <person name="Postlethwait J."/>
            <person name="Bobe J."/>
            <person name="Montfort J."/>
            <person name="Bouchez O."/>
            <person name="Begum T."/>
            <person name="Mejri S."/>
            <person name="Adams A."/>
            <person name="Chen W.-J."/>
            <person name="Guiguen Y."/>
        </authorList>
    </citation>
    <scope>NUCLEOTIDE SEQUENCE</scope>
    <source>
        <strain evidence="3">YG-15Mar2019-1</strain>
        <tissue evidence="3">Brain</tissue>
    </source>
</reference>
<evidence type="ECO:0000313" key="4">
    <source>
        <dbReference type="Proteomes" id="UP001046870"/>
    </source>
</evidence>
<feature type="region of interest" description="Disordered" evidence="2">
    <location>
        <begin position="934"/>
        <end position="974"/>
    </location>
</feature>
<protein>
    <recommendedName>
        <fullName evidence="5">Coiled-coil domain containing 150</fullName>
    </recommendedName>
</protein>
<proteinExistence type="predicted"/>
<dbReference type="InterPro" id="IPR038807">
    <property type="entry name" value="CCDC150"/>
</dbReference>
<gene>
    <name evidence="3" type="ORF">MATL_G00119810</name>
</gene>
<feature type="coiled-coil region" evidence="1">
    <location>
        <begin position="122"/>
        <end position="174"/>
    </location>
</feature>
<evidence type="ECO:0008006" key="5">
    <source>
        <dbReference type="Google" id="ProtNLM"/>
    </source>
</evidence>
<dbReference type="Proteomes" id="UP001046870">
    <property type="component" value="Chromosome 9"/>
</dbReference>
<sequence>MSRATIQPLSVGATAPETLSVLQQRLLVAEEQTEALIQDMASLGVSREQLLDPAASARDTCQRPVSPVHVWRALGGDKGEGLLWRNCEALVSRVCRLESLLQTLKLTTFRLETERELNPSHSVRLTEQLSALQQESEEEQRAARKEVMRVQHQLRQVCQERDEALEEARRLGEALEVTTTSKMDVALAAEDLKMIKVQMSEKLLELKVQLSQEAALRLEMEKSHGALLQRVQEMEKVVEQERGQVQALQTDCHALRSEGQEVRQRLKEEAEKARRLEEECQQLRDQADVKESVVSQLTDELNSAGLALQRLQQENTKLQKDEETLKAAAEKVQELNGQLQGQCSELSAALRSLTVENARLLTEHQAELKAERERVVQQLQEQDLLLDAARRNIHAELQGALTDRLRLQRELETVRSELAKLQSSTAAQETAATQREILERTVDRLREELHSAGQERESMKREKDSILAEMHSMVSKLEGEKSFLETQLTKAKSRVKQLKDELQAVQEVKLSTTLENKCTPTSAELSSWRSRCQKLEEQLRQMEGDYELAVVVRDEAIRNYKALEDQLDSLQKEQRKSKLEGDLEARCPDGGWVAQTLQGVLASHSRLQKSTETLQAELGGRDKEIASLREERVQIQQSSQSLQTQVEKLQDDLMATNKEMESLRKALETTSLDNKKLAQSLEQALLANSKLLSKLSRTQDQKERRQSQQKQLLTQREMELVEAKEEVRWLAEHLDSLKVLLKKERDCGKKVSNKENTELKKALEDASSRSGDLSRANRELREKVSELEKVVSNQKARIKDMKTQLKVHLESRATLATAQRVKEKEEALKGLESLNEEYQRRNNEQSRLIQQFQSELQRLSSKQEGELEGERELRQMLQDKCQKLEENMQQLKQSRDEAEQRLREASLESQQISENLMEAHTWFRSKFNSLKSELEKSRARREPSMDRHHSLGRSKEVAHIASPEGGNKALCDSGPIELKRDHWSTALKRWETKRELARISERYRHTGQTHGQTDAQ</sequence>
<keyword evidence="1" id="KW-0175">Coiled coil</keyword>
<dbReference type="OrthoDB" id="416454at2759"/>
<dbReference type="Gene3D" id="1.20.5.1700">
    <property type="match status" value="1"/>
</dbReference>
<feature type="coiled-coil region" evidence="1">
    <location>
        <begin position="625"/>
        <end position="666"/>
    </location>
</feature>
<feature type="coiled-coil region" evidence="1">
    <location>
        <begin position="749"/>
        <end position="915"/>
    </location>
</feature>
<keyword evidence="4" id="KW-1185">Reference proteome</keyword>
<comment type="caution">
    <text evidence="3">The sequence shown here is derived from an EMBL/GenBank/DDBJ whole genome shotgun (WGS) entry which is preliminary data.</text>
</comment>